<name>A0AAD5M5P3_PYTIN</name>
<keyword evidence="2" id="KW-0805">Transcription regulation</keyword>
<dbReference type="PRINTS" id="PR00056">
    <property type="entry name" value="HSFDOMAIN"/>
</dbReference>
<gene>
    <name evidence="10" type="ORF">P43SY_009578</name>
</gene>
<dbReference type="PANTHER" id="PTHR10015:SF206">
    <property type="entry name" value="HSF-TYPE DNA-BINDING DOMAIN-CONTAINING PROTEIN"/>
    <property type="match status" value="1"/>
</dbReference>
<feature type="domain" description="HSF-type DNA-binding" evidence="9">
    <location>
        <begin position="98"/>
        <end position="202"/>
    </location>
</feature>
<dbReference type="SUPFAM" id="SSF46785">
    <property type="entry name" value="Winged helix' DNA-binding domain"/>
    <property type="match status" value="1"/>
</dbReference>
<keyword evidence="7" id="KW-0175">Coiled coil</keyword>
<dbReference type="AlphaFoldDB" id="A0AAD5M5P3"/>
<dbReference type="PANTHER" id="PTHR10015">
    <property type="entry name" value="HEAT SHOCK TRANSCRIPTION FACTOR"/>
    <property type="match status" value="1"/>
</dbReference>
<evidence type="ECO:0000256" key="2">
    <source>
        <dbReference type="ARBA" id="ARBA00023015"/>
    </source>
</evidence>
<evidence type="ECO:0000256" key="1">
    <source>
        <dbReference type="ARBA" id="ARBA00004123"/>
    </source>
</evidence>
<keyword evidence="11" id="KW-1185">Reference proteome</keyword>
<comment type="similarity">
    <text evidence="6">Belongs to the HSF family.</text>
</comment>
<keyword evidence="5" id="KW-0539">Nucleus</keyword>
<feature type="region of interest" description="Disordered" evidence="8">
    <location>
        <begin position="1"/>
        <end position="99"/>
    </location>
</feature>
<dbReference type="EMBL" id="JAKCXM010000090">
    <property type="protein sequence ID" value="KAJ0403037.1"/>
    <property type="molecule type" value="Genomic_DNA"/>
</dbReference>
<evidence type="ECO:0000313" key="10">
    <source>
        <dbReference type="EMBL" id="KAJ0403037.1"/>
    </source>
</evidence>
<dbReference type="FunFam" id="1.10.10.10:FF:000027">
    <property type="entry name" value="Heat shock transcription factor 1"/>
    <property type="match status" value="1"/>
</dbReference>
<reference evidence="10" key="1">
    <citation type="submission" date="2021-12" db="EMBL/GenBank/DDBJ databases">
        <title>Prjna785345.</title>
        <authorList>
            <person name="Rujirawat T."/>
            <person name="Krajaejun T."/>
        </authorList>
    </citation>
    <scope>NUCLEOTIDE SEQUENCE</scope>
    <source>
        <strain evidence="10">Pi057C3</strain>
    </source>
</reference>
<dbReference type="Pfam" id="PF00447">
    <property type="entry name" value="HSF_DNA-bind"/>
    <property type="match status" value="1"/>
</dbReference>
<feature type="compositionally biased region" description="Pro residues" evidence="8">
    <location>
        <begin position="262"/>
        <end position="273"/>
    </location>
</feature>
<evidence type="ECO:0000256" key="8">
    <source>
        <dbReference type="SAM" id="MobiDB-lite"/>
    </source>
</evidence>
<dbReference type="Gene3D" id="1.10.10.10">
    <property type="entry name" value="Winged helix-like DNA-binding domain superfamily/Winged helix DNA-binding domain"/>
    <property type="match status" value="1"/>
</dbReference>
<sequence>MSPLPSSPDKSSPSDQTSTPDKMPAGIRHPETSTATGHDLRIRAPEVREDLPRDGSSSRSPASSRDDNGFDTPDGSDTPACKRRRRHHHPVAESDGSSTPLFLEKTYDLLDKCPSDLAGWSDDGTSFVVRNPVVFAEEIIPAYFKHRNFSSFVRQLNLYGFRKVRSVDIDAPRGVDPRDWWEFRHDKFLRGRRELLSEIKRRSLATQAAATAVDAGRASVDRAELQELRTEVLALREQVQQLNRHMLNVMQIVMLRHQSAPSPSPPPAAPMPSFPTLYAPLPDKLRPPPPPPPSTTPYILVQSPVPDAWGATLVPSTHHPLPLHRVQAQTSSPPSVGSKRSRSPPVLITPRAGDADGCTRPETPPVPNAIENPDAAVRHMSLMVAHIREALLACIVTRVLGFVGVSNTPAAAAIDDVADAVAKDIQQKLVDINTADAAMLGRPPGSAPSETSLMYRVEILKSVSKDLPRAMQDAVDKRLPAATKKTINRSLLALMVQKAQSALEQQMRVETAYDSPVAASGASALGSSAS</sequence>
<accession>A0AAD5M5P3</accession>
<keyword evidence="3" id="KW-0238">DNA-binding</keyword>
<dbReference type="InterPro" id="IPR000232">
    <property type="entry name" value="HSF_DNA-bd"/>
</dbReference>
<evidence type="ECO:0000256" key="4">
    <source>
        <dbReference type="ARBA" id="ARBA00023163"/>
    </source>
</evidence>
<proteinExistence type="inferred from homology"/>
<feature type="compositionally biased region" description="Low complexity" evidence="8">
    <location>
        <begin position="1"/>
        <end position="22"/>
    </location>
</feature>
<dbReference type="GO" id="GO:0003700">
    <property type="term" value="F:DNA-binding transcription factor activity"/>
    <property type="evidence" value="ECO:0007669"/>
    <property type="project" value="InterPro"/>
</dbReference>
<comment type="subcellular location">
    <subcellularLocation>
        <location evidence="1">Nucleus</location>
    </subcellularLocation>
</comment>
<dbReference type="GO" id="GO:0005634">
    <property type="term" value="C:nucleus"/>
    <property type="evidence" value="ECO:0007669"/>
    <property type="project" value="UniProtKB-SubCell"/>
</dbReference>
<feature type="region of interest" description="Disordered" evidence="8">
    <location>
        <begin position="258"/>
        <end position="295"/>
    </location>
</feature>
<evidence type="ECO:0000256" key="6">
    <source>
        <dbReference type="RuleBase" id="RU004020"/>
    </source>
</evidence>
<evidence type="ECO:0000256" key="3">
    <source>
        <dbReference type="ARBA" id="ARBA00023125"/>
    </source>
</evidence>
<feature type="compositionally biased region" description="Basic and acidic residues" evidence="8">
    <location>
        <begin position="38"/>
        <end position="53"/>
    </location>
</feature>
<dbReference type="Proteomes" id="UP001209570">
    <property type="component" value="Unassembled WGS sequence"/>
</dbReference>
<dbReference type="InterPro" id="IPR036388">
    <property type="entry name" value="WH-like_DNA-bd_sf"/>
</dbReference>
<dbReference type="SMART" id="SM00415">
    <property type="entry name" value="HSF"/>
    <property type="match status" value="1"/>
</dbReference>
<dbReference type="InterPro" id="IPR036390">
    <property type="entry name" value="WH_DNA-bd_sf"/>
</dbReference>
<protein>
    <recommendedName>
        <fullName evidence="9">HSF-type DNA-binding domain-containing protein</fullName>
    </recommendedName>
</protein>
<comment type="caution">
    <text evidence="10">The sequence shown here is derived from an EMBL/GenBank/DDBJ whole genome shotgun (WGS) entry which is preliminary data.</text>
</comment>
<feature type="region of interest" description="Disordered" evidence="8">
    <location>
        <begin position="327"/>
        <end position="371"/>
    </location>
</feature>
<keyword evidence="4" id="KW-0804">Transcription</keyword>
<dbReference type="GO" id="GO:0043565">
    <property type="term" value="F:sequence-specific DNA binding"/>
    <property type="evidence" value="ECO:0007669"/>
    <property type="project" value="InterPro"/>
</dbReference>
<evidence type="ECO:0000256" key="5">
    <source>
        <dbReference type="ARBA" id="ARBA00023242"/>
    </source>
</evidence>
<organism evidence="10 11">
    <name type="scientific">Pythium insidiosum</name>
    <name type="common">Pythiosis disease agent</name>
    <dbReference type="NCBI Taxonomy" id="114742"/>
    <lineage>
        <taxon>Eukaryota</taxon>
        <taxon>Sar</taxon>
        <taxon>Stramenopiles</taxon>
        <taxon>Oomycota</taxon>
        <taxon>Peronosporomycetes</taxon>
        <taxon>Pythiales</taxon>
        <taxon>Pythiaceae</taxon>
        <taxon>Pythium</taxon>
    </lineage>
</organism>
<evidence type="ECO:0000256" key="7">
    <source>
        <dbReference type="SAM" id="Coils"/>
    </source>
</evidence>
<feature type="compositionally biased region" description="Low complexity" evidence="8">
    <location>
        <begin position="54"/>
        <end position="63"/>
    </location>
</feature>
<evidence type="ECO:0000259" key="9">
    <source>
        <dbReference type="SMART" id="SM00415"/>
    </source>
</evidence>
<feature type="coiled-coil region" evidence="7">
    <location>
        <begin position="218"/>
        <end position="245"/>
    </location>
</feature>
<evidence type="ECO:0000313" key="11">
    <source>
        <dbReference type="Proteomes" id="UP001209570"/>
    </source>
</evidence>